<dbReference type="Proteomes" id="UP000789901">
    <property type="component" value="Unassembled WGS sequence"/>
</dbReference>
<keyword evidence="2" id="KW-0808">Transferase</keyword>
<proteinExistence type="predicted"/>
<keyword evidence="3" id="KW-0547">Nucleotide-binding</keyword>
<dbReference type="InterPro" id="IPR000719">
    <property type="entry name" value="Prot_kinase_dom"/>
</dbReference>
<comment type="caution">
    <text evidence="7">The sequence shown here is derived from an EMBL/GenBank/DDBJ whole genome shotgun (WGS) entry which is preliminary data.</text>
</comment>
<evidence type="ECO:0000256" key="3">
    <source>
        <dbReference type="ARBA" id="ARBA00022741"/>
    </source>
</evidence>
<protein>
    <submittedName>
        <fullName evidence="7">27406_t:CDS:1</fullName>
    </submittedName>
</protein>
<organism evidence="7 8">
    <name type="scientific">Gigaspora margarita</name>
    <dbReference type="NCBI Taxonomy" id="4874"/>
    <lineage>
        <taxon>Eukaryota</taxon>
        <taxon>Fungi</taxon>
        <taxon>Fungi incertae sedis</taxon>
        <taxon>Mucoromycota</taxon>
        <taxon>Glomeromycotina</taxon>
        <taxon>Glomeromycetes</taxon>
        <taxon>Diversisporales</taxon>
        <taxon>Gigasporaceae</taxon>
        <taxon>Gigaspora</taxon>
    </lineage>
</organism>
<evidence type="ECO:0000256" key="5">
    <source>
        <dbReference type="ARBA" id="ARBA00022840"/>
    </source>
</evidence>
<sequence>MKKSSILKKGFENILKDDDIIKLEYSLCENIQKIGKGGFSTVYSAVYNGEMVALKRLDSEEETKEVSKEFIKELKQLLAIKSHPNINQCRGITQENNVHNDDDLTKTLLKEASVLKPRRPTTKTSNESSGRRFRELSLSNFFMKDKAHIDSDVKRIETSELSEPLDNKYTLEKLKEDQESVEVYPPFVLCNTLLISIRFIINKGVLKKLQEDVQREANRCHINWIQGVIKKYNLQEIPYLENKKRLVRGGFGTVYRARSSLLGGYVAIKVVESDTDEKAQKLFENELKQHSRINHERIIKFYGISLAHPQTGVWKFFSRGQHKDVGYWEGACDYCRTFYPCAKP</sequence>
<evidence type="ECO:0000313" key="8">
    <source>
        <dbReference type="Proteomes" id="UP000789901"/>
    </source>
</evidence>
<dbReference type="Gene3D" id="3.30.200.20">
    <property type="entry name" value="Phosphorylase Kinase, domain 1"/>
    <property type="match status" value="2"/>
</dbReference>
<keyword evidence="8" id="KW-1185">Reference proteome</keyword>
<dbReference type="PROSITE" id="PS50011">
    <property type="entry name" value="PROTEIN_KINASE_DOM"/>
    <property type="match status" value="1"/>
</dbReference>
<evidence type="ECO:0000256" key="1">
    <source>
        <dbReference type="ARBA" id="ARBA00022527"/>
    </source>
</evidence>
<keyword evidence="1" id="KW-0723">Serine/threonine-protein kinase</keyword>
<feature type="domain" description="Protein kinase" evidence="6">
    <location>
        <begin position="240"/>
        <end position="344"/>
    </location>
</feature>
<dbReference type="EMBL" id="CAJVQB010003385">
    <property type="protein sequence ID" value="CAG8606466.1"/>
    <property type="molecule type" value="Genomic_DNA"/>
</dbReference>
<dbReference type="PANTHER" id="PTHR46716">
    <property type="entry name" value="MITOGEN-ACTIVATED PROTEIN KINASE KINASE KINASE 7"/>
    <property type="match status" value="1"/>
</dbReference>
<evidence type="ECO:0000313" key="7">
    <source>
        <dbReference type="EMBL" id="CAG8606466.1"/>
    </source>
</evidence>
<accession>A0ABN7UIM7</accession>
<evidence type="ECO:0000259" key="6">
    <source>
        <dbReference type="PROSITE" id="PS50011"/>
    </source>
</evidence>
<evidence type="ECO:0000256" key="4">
    <source>
        <dbReference type="ARBA" id="ARBA00022777"/>
    </source>
</evidence>
<gene>
    <name evidence="7" type="ORF">GMARGA_LOCUS7140</name>
</gene>
<keyword evidence="4" id="KW-0418">Kinase</keyword>
<dbReference type="Pfam" id="PF00069">
    <property type="entry name" value="Pkinase"/>
    <property type="match status" value="2"/>
</dbReference>
<keyword evidence="5" id="KW-0067">ATP-binding</keyword>
<reference evidence="7 8" key="1">
    <citation type="submission" date="2021-06" db="EMBL/GenBank/DDBJ databases">
        <authorList>
            <person name="Kallberg Y."/>
            <person name="Tangrot J."/>
            <person name="Rosling A."/>
        </authorList>
    </citation>
    <scope>NUCLEOTIDE SEQUENCE [LARGE SCALE GENOMIC DNA]</scope>
    <source>
        <strain evidence="7 8">120-4 pot B 10/14</strain>
    </source>
</reference>
<evidence type="ECO:0000256" key="2">
    <source>
        <dbReference type="ARBA" id="ARBA00022679"/>
    </source>
</evidence>
<dbReference type="InterPro" id="IPR011009">
    <property type="entry name" value="Kinase-like_dom_sf"/>
</dbReference>
<name>A0ABN7UIM7_GIGMA</name>
<dbReference type="PANTHER" id="PTHR46716:SF1">
    <property type="entry name" value="MITOGEN-ACTIVATED PROTEIN KINASE KINASE KINASE 7"/>
    <property type="match status" value="1"/>
</dbReference>
<dbReference type="SUPFAM" id="SSF56112">
    <property type="entry name" value="Protein kinase-like (PK-like)"/>
    <property type="match status" value="2"/>
</dbReference>